<protein>
    <submittedName>
        <fullName evidence="2">Uncharacterized protein</fullName>
    </submittedName>
</protein>
<evidence type="ECO:0000313" key="2">
    <source>
        <dbReference type="EMBL" id="GMA93435.1"/>
    </source>
</evidence>
<dbReference type="EMBL" id="BSVB01000001">
    <property type="protein sequence ID" value="GMA93435.1"/>
    <property type="molecule type" value="Genomic_DNA"/>
</dbReference>
<feature type="compositionally biased region" description="Basic and acidic residues" evidence="1">
    <location>
        <begin position="1"/>
        <end position="13"/>
    </location>
</feature>
<evidence type="ECO:0000256" key="1">
    <source>
        <dbReference type="SAM" id="MobiDB-lite"/>
    </source>
</evidence>
<reference evidence="3" key="1">
    <citation type="journal article" date="2019" name="Int. J. Syst. Evol. Microbiol.">
        <title>The Global Catalogue of Microorganisms (GCM) 10K type strain sequencing project: providing services to taxonomists for standard genome sequencing and annotation.</title>
        <authorList>
            <consortium name="The Broad Institute Genomics Platform"/>
            <consortium name="The Broad Institute Genome Sequencing Center for Infectious Disease"/>
            <person name="Wu L."/>
            <person name="Ma J."/>
        </authorList>
    </citation>
    <scope>NUCLEOTIDE SEQUENCE [LARGE SCALE GENOMIC DNA]</scope>
    <source>
        <strain evidence="3">NBRC 108894</strain>
    </source>
</reference>
<sequence length="85" mass="8983">MEDPDRLPGEDRAAVPGQDGCDREVLDLGMAVDRIGPGQRATVDERAEQVESQPSVQESADPPEARGTRRAAISNVQPSGACSIP</sequence>
<accession>A0ABQ6JYN7</accession>
<feature type="region of interest" description="Disordered" evidence="1">
    <location>
        <begin position="39"/>
        <end position="85"/>
    </location>
</feature>
<name>A0ABQ6JYN7_9MICO</name>
<gene>
    <name evidence="2" type="ORF">GCM10025881_02590</name>
</gene>
<feature type="region of interest" description="Disordered" evidence="1">
    <location>
        <begin position="1"/>
        <end position="22"/>
    </location>
</feature>
<evidence type="ECO:0000313" key="3">
    <source>
        <dbReference type="Proteomes" id="UP001157034"/>
    </source>
</evidence>
<keyword evidence="3" id="KW-1185">Reference proteome</keyword>
<proteinExistence type="predicted"/>
<organism evidence="2 3">
    <name type="scientific">Pseudolysinimonas kribbensis</name>
    <dbReference type="NCBI Taxonomy" id="433641"/>
    <lineage>
        <taxon>Bacteria</taxon>
        <taxon>Bacillati</taxon>
        <taxon>Actinomycetota</taxon>
        <taxon>Actinomycetes</taxon>
        <taxon>Micrococcales</taxon>
        <taxon>Microbacteriaceae</taxon>
        <taxon>Pseudolysinimonas</taxon>
    </lineage>
</organism>
<dbReference type="Proteomes" id="UP001157034">
    <property type="component" value="Unassembled WGS sequence"/>
</dbReference>
<comment type="caution">
    <text evidence="2">The sequence shown here is derived from an EMBL/GenBank/DDBJ whole genome shotgun (WGS) entry which is preliminary data.</text>
</comment>
<feature type="compositionally biased region" description="Polar residues" evidence="1">
    <location>
        <begin position="74"/>
        <end position="85"/>
    </location>
</feature>